<name>A0AAJ5W259_9MICO</name>
<dbReference type="AlphaFoldDB" id="A0AAJ5W259"/>
<dbReference type="Proteomes" id="UP001213972">
    <property type="component" value="Chromosome"/>
</dbReference>
<dbReference type="GO" id="GO:0008703">
    <property type="term" value="F:5-amino-6-(5-phosphoribosylamino)uracil reductase activity"/>
    <property type="evidence" value="ECO:0007669"/>
    <property type="project" value="InterPro"/>
</dbReference>
<dbReference type="Gene3D" id="3.40.430.10">
    <property type="entry name" value="Dihydrofolate Reductase, subunit A"/>
    <property type="match status" value="1"/>
</dbReference>
<dbReference type="GO" id="GO:0009231">
    <property type="term" value="P:riboflavin biosynthetic process"/>
    <property type="evidence" value="ECO:0007669"/>
    <property type="project" value="InterPro"/>
</dbReference>
<proteinExistence type="predicted"/>
<dbReference type="InterPro" id="IPR002734">
    <property type="entry name" value="RibDG_C"/>
</dbReference>
<reference evidence="2" key="1">
    <citation type="submission" date="2023-03" db="EMBL/GenBank/DDBJ databases">
        <title>Andean soil-derived lignocellulolytic bacterial consortium as a source of novel taxa and putative plastic-active enzymes.</title>
        <authorList>
            <person name="Diaz-Garcia L."/>
            <person name="Chuvochina M."/>
            <person name="Feuerriegel G."/>
            <person name="Bunk B."/>
            <person name="Sproer C."/>
            <person name="Streit W.R."/>
            <person name="Rodriguez L.M."/>
            <person name="Overmann J."/>
            <person name="Jimenez D.J."/>
        </authorList>
    </citation>
    <scope>NUCLEOTIDE SEQUENCE</scope>
    <source>
        <strain evidence="2">MAG 4610</strain>
    </source>
</reference>
<gene>
    <name evidence="2" type="ORF">P0Y48_05890</name>
</gene>
<evidence type="ECO:0000313" key="2">
    <source>
        <dbReference type="EMBL" id="WEK14726.1"/>
    </source>
</evidence>
<sequence>MRTLTVCNFTTVDGVYEDDAHDIGSLFEHWHPDYHGSDTFDFLNTELLHASGTLLLAGKRSFLGQVAYWSSVRGNPDATAIRRAFAERFLEIDKVVVSDTLQESDLVDAPRTRIVPLADSREVVRELKAQRGDGILVIAGRLLWNDLMHAGLVDELILVTFPLIGGRGVRLFDERPPVALKLLATRVWEESGHVMMRWRVDPA</sequence>
<accession>A0AAJ5W259</accession>
<dbReference type="InterPro" id="IPR024072">
    <property type="entry name" value="DHFR-like_dom_sf"/>
</dbReference>
<dbReference type="EMBL" id="CP119321">
    <property type="protein sequence ID" value="WEK14726.1"/>
    <property type="molecule type" value="Genomic_DNA"/>
</dbReference>
<evidence type="ECO:0000259" key="1">
    <source>
        <dbReference type="Pfam" id="PF01872"/>
    </source>
</evidence>
<feature type="domain" description="Bacterial bifunctional deaminase-reductase C-terminal" evidence="1">
    <location>
        <begin position="93"/>
        <end position="186"/>
    </location>
</feature>
<organism evidence="2 3">
    <name type="scientific">Candidatus Microbacterium phytovorans</name>
    <dbReference type="NCBI Taxonomy" id="3121374"/>
    <lineage>
        <taxon>Bacteria</taxon>
        <taxon>Bacillati</taxon>
        <taxon>Actinomycetota</taxon>
        <taxon>Actinomycetes</taxon>
        <taxon>Micrococcales</taxon>
        <taxon>Microbacteriaceae</taxon>
        <taxon>Microbacterium</taxon>
    </lineage>
</organism>
<dbReference type="Pfam" id="PF01872">
    <property type="entry name" value="RibD_C"/>
    <property type="match status" value="1"/>
</dbReference>
<protein>
    <submittedName>
        <fullName evidence="2">Dihydrofolate reductase family protein</fullName>
    </submittedName>
</protein>
<evidence type="ECO:0000313" key="3">
    <source>
        <dbReference type="Proteomes" id="UP001213972"/>
    </source>
</evidence>
<dbReference type="SUPFAM" id="SSF53597">
    <property type="entry name" value="Dihydrofolate reductase-like"/>
    <property type="match status" value="1"/>
</dbReference>